<dbReference type="PIRSF" id="PIRSF036625">
    <property type="entry name" value="GAF_ANTAR"/>
    <property type="match status" value="1"/>
</dbReference>
<gene>
    <name evidence="6" type="ORF">FHR86_003145</name>
</gene>
<evidence type="ECO:0000256" key="3">
    <source>
        <dbReference type="ARBA" id="ARBA00023015"/>
    </source>
</evidence>
<dbReference type="SUPFAM" id="SSF55781">
    <property type="entry name" value="GAF domain-like"/>
    <property type="match status" value="1"/>
</dbReference>
<keyword evidence="4" id="KW-0804">Transcription</keyword>
<evidence type="ECO:0000256" key="4">
    <source>
        <dbReference type="ARBA" id="ARBA00023163"/>
    </source>
</evidence>
<reference evidence="6 7" key="1">
    <citation type="submission" date="2020-03" db="EMBL/GenBank/DDBJ databases">
        <title>Genomic Encyclopedia of Type Strains, Phase III (KMG-III): the genomes of soil and plant-associated and newly described type strains.</title>
        <authorList>
            <person name="Whitman W."/>
        </authorList>
    </citation>
    <scope>NUCLEOTIDE SEQUENCE [LARGE SCALE GENOMIC DNA]</scope>
    <source>
        <strain evidence="6 7">CECT 4207</strain>
    </source>
</reference>
<name>A0ABX0TM55_9MICC</name>
<dbReference type="Gene3D" id="3.30.450.40">
    <property type="match status" value="1"/>
</dbReference>
<keyword evidence="1" id="KW-0808">Transferase</keyword>
<dbReference type="InterPro" id="IPR012074">
    <property type="entry name" value="GAF_ANTAR"/>
</dbReference>
<evidence type="ECO:0000256" key="1">
    <source>
        <dbReference type="ARBA" id="ARBA00022679"/>
    </source>
</evidence>
<dbReference type="InterPro" id="IPR003018">
    <property type="entry name" value="GAF"/>
</dbReference>
<dbReference type="Gene3D" id="1.10.10.10">
    <property type="entry name" value="Winged helix-like DNA-binding domain superfamily/Winged helix DNA-binding domain"/>
    <property type="match status" value="1"/>
</dbReference>
<dbReference type="Pfam" id="PF03861">
    <property type="entry name" value="ANTAR"/>
    <property type="match status" value="1"/>
</dbReference>
<organism evidence="6 7">
    <name type="scientific">Paenarthrobacter ilicis</name>
    <dbReference type="NCBI Taxonomy" id="43665"/>
    <lineage>
        <taxon>Bacteria</taxon>
        <taxon>Bacillati</taxon>
        <taxon>Actinomycetota</taxon>
        <taxon>Actinomycetes</taxon>
        <taxon>Micrococcales</taxon>
        <taxon>Micrococcaceae</taxon>
        <taxon>Paenarthrobacter</taxon>
    </lineage>
</organism>
<keyword evidence="2" id="KW-0418">Kinase</keyword>
<sequence length="254" mass="27496">MYNAPEVKMEEPQLTQSTTVLGEIQDLLLASPDVEAFLAELAQHSAAMFSDTGKEVYCGITLLSARAAGTVASSSERARQLDEVQYAFADGPCLRACREGTMVLINDFEKDNTWPDYNQAITGHGLRSVLAVPFELTDQSTRAGLNLYSDRPNAFDQSAVQRAQDYVQQAAKGLQLAVVIAQHSRKAADLRAAMESRTVIDVATGIIIAQNRCTQVEAMELIKKASSNRNVKLRAVAQAIVESAGGGTIQTVFK</sequence>
<evidence type="ECO:0000313" key="6">
    <source>
        <dbReference type="EMBL" id="NIJ02801.1"/>
    </source>
</evidence>
<dbReference type="Pfam" id="PF13185">
    <property type="entry name" value="GAF_2"/>
    <property type="match status" value="1"/>
</dbReference>
<evidence type="ECO:0000256" key="2">
    <source>
        <dbReference type="ARBA" id="ARBA00022777"/>
    </source>
</evidence>
<dbReference type="InterPro" id="IPR005561">
    <property type="entry name" value="ANTAR"/>
</dbReference>
<dbReference type="EMBL" id="JAAOZD010000006">
    <property type="protein sequence ID" value="NIJ02801.1"/>
    <property type="molecule type" value="Genomic_DNA"/>
</dbReference>
<keyword evidence="7" id="KW-1185">Reference proteome</keyword>
<dbReference type="InterPro" id="IPR029016">
    <property type="entry name" value="GAF-like_dom_sf"/>
</dbReference>
<dbReference type="SUPFAM" id="SSF52172">
    <property type="entry name" value="CheY-like"/>
    <property type="match status" value="1"/>
</dbReference>
<proteinExistence type="predicted"/>
<dbReference type="SMART" id="SM01012">
    <property type="entry name" value="ANTAR"/>
    <property type="match status" value="1"/>
</dbReference>
<dbReference type="InterPro" id="IPR011006">
    <property type="entry name" value="CheY-like_superfamily"/>
</dbReference>
<protein>
    <recommendedName>
        <fullName evidence="5">ANTAR domain-containing protein</fullName>
    </recommendedName>
</protein>
<feature type="domain" description="ANTAR" evidence="5">
    <location>
        <begin position="180"/>
        <end position="241"/>
    </location>
</feature>
<accession>A0ABX0TM55</accession>
<dbReference type="Proteomes" id="UP000802392">
    <property type="component" value="Unassembled WGS sequence"/>
</dbReference>
<dbReference type="InterPro" id="IPR036388">
    <property type="entry name" value="WH-like_DNA-bd_sf"/>
</dbReference>
<dbReference type="PROSITE" id="PS50921">
    <property type="entry name" value="ANTAR"/>
    <property type="match status" value="1"/>
</dbReference>
<keyword evidence="3" id="KW-0805">Transcription regulation</keyword>
<comment type="caution">
    <text evidence="6">The sequence shown here is derived from an EMBL/GenBank/DDBJ whole genome shotgun (WGS) entry which is preliminary data.</text>
</comment>
<evidence type="ECO:0000313" key="7">
    <source>
        <dbReference type="Proteomes" id="UP000802392"/>
    </source>
</evidence>
<evidence type="ECO:0000259" key="5">
    <source>
        <dbReference type="PROSITE" id="PS50921"/>
    </source>
</evidence>